<dbReference type="PROSITE" id="PS51186">
    <property type="entry name" value="GNAT"/>
    <property type="match status" value="1"/>
</dbReference>
<organism evidence="5 6">
    <name type="scientific">Podospora fimiseda</name>
    <dbReference type="NCBI Taxonomy" id="252190"/>
    <lineage>
        <taxon>Eukaryota</taxon>
        <taxon>Fungi</taxon>
        <taxon>Dikarya</taxon>
        <taxon>Ascomycota</taxon>
        <taxon>Pezizomycotina</taxon>
        <taxon>Sordariomycetes</taxon>
        <taxon>Sordariomycetidae</taxon>
        <taxon>Sordariales</taxon>
        <taxon>Podosporaceae</taxon>
        <taxon>Podospora</taxon>
    </lineage>
</organism>
<reference evidence="5" key="1">
    <citation type="journal article" date="2023" name="Mol. Phylogenet. Evol.">
        <title>Genome-scale phylogeny and comparative genomics of the fungal order Sordariales.</title>
        <authorList>
            <person name="Hensen N."/>
            <person name="Bonometti L."/>
            <person name="Westerberg I."/>
            <person name="Brannstrom I.O."/>
            <person name="Guillou S."/>
            <person name="Cros-Aarteil S."/>
            <person name="Calhoun S."/>
            <person name="Haridas S."/>
            <person name="Kuo A."/>
            <person name="Mondo S."/>
            <person name="Pangilinan J."/>
            <person name="Riley R."/>
            <person name="LaButti K."/>
            <person name="Andreopoulos B."/>
            <person name="Lipzen A."/>
            <person name="Chen C."/>
            <person name="Yan M."/>
            <person name="Daum C."/>
            <person name="Ng V."/>
            <person name="Clum A."/>
            <person name="Steindorff A."/>
            <person name="Ohm R.A."/>
            <person name="Martin F."/>
            <person name="Silar P."/>
            <person name="Natvig D.O."/>
            <person name="Lalanne C."/>
            <person name="Gautier V."/>
            <person name="Ament-Velasquez S.L."/>
            <person name="Kruys A."/>
            <person name="Hutchinson M.I."/>
            <person name="Powell A.J."/>
            <person name="Barry K."/>
            <person name="Miller A.N."/>
            <person name="Grigoriev I.V."/>
            <person name="Debuchy R."/>
            <person name="Gladieux P."/>
            <person name="Hiltunen Thoren M."/>
            <person name="Johannesson H."/>
        </authorList>
    </citation>
    <scope>NUCLEOTIDE SEQUENCE</scope>
    <source>
        <strain evidence="5">CBS 990.96</strain>
    </source>
</reference>
<accession>A0AAN7BUL1</accession>
<gene>
    <name evidence="5" type="ORF">QBC38DRAFT_471577</name>
</gene>
<dbReference type="SUPFAM" id="SSF55729">
    <property type="entry name" value="Acyl-CoA N-acyltransferases (Nat)"/>
    <property type="match status" value="1"/>
</dbReference>
<dbReference type="PANTHER" id="PTHR43792">
    <property type="entry name" value="GNAT FAMILY, PUTATIVE (AFU_ORTHOLOGUE AFUA_3G00765)-RELATED-RELATED"/>
    <property type="match status" value="1"/>
</dbReference>
<protein>
    <submittedName>
        <fullName evidence="5">Acyl-CoA N-acyltransferase</fullName>
    </submittedName>
</protein>
<reference evidence="5" key="2">
    <citation type="submission" date="2023-05" db="EMBL/GenBank/DDBJ databases">
        <authorList>
            <consortium name="Lawrence Berkeley National Laboratory"/>
            <person name="Steindorff A."/>
            <person name="Hensen N."/>
            <person name="Bonometti L."/>
            <person name="Westerberg I."/>
            <person name="Brannstrom I.O."/>
            <person name="Guillou S."/>
            <person name="Cros-Aarteil S."/>
            <person name="Calhoun S."/>
            <person name="Haridas S."/>
            <person name="Kuo A."/>
            <person name="Mondo S."/>
            <person name="Pangilinan J."/>
            <person name="Riley R."/>
            <person name="Labutti K."/>
            <person name="Andreopoulos B."/>
            <person name="Lipzen A."/>
            <person name="Chen C."/>
            <person name="Yanf M."/>
            <person name="Daum C."/>
            <person name="Ng V."/>
            <person name="Clum A."/>
            <person name="Ohm R."/>
            <person name="Martin F."/>
            <person name="Silar P."/>
            <person name="Natvig D."/>
            <person name="Lalanne C."/>
            <person name="Gautier V."/>
            <person name="Ament-Velasquez S.L."/>
            <person name="Kruys A."/>
            <person name="Hutchinson M.I."/>
            <person name="Powell A.J."/>
            <person name="Barry K."/>
            <person name="Miller A.N."/>
            <person name="Grigoriev I.V."/>
            <person name="Debuchy R."/>
            <person name="Gladieux P."/>
            <person name="Thoren M.H."/>
            <person name="Johannesson H."/>
        </authorList>
    </citation>
    <scope>NUCLEOTIDE SEQUENCE</scope>
    <source>
        <strain evidence="5">CBS 990.96</strain>
    </source>
</reference>
<keyword evidence="6" id="KW-1185">Reference proteome</keyword>
<dbReference type="Proteomes" id="UP001301958">
    <property type="component" value="Unassembled WGS sequence"/>
</dbReference>
<dbReference type="Pfam" id="PF13302">
    <property type="entry name" value="Acetyltransf_3"/>
    <property type="match status" value="1"/>
</dbReference>
<name>A0AAN7BUL1_9PEZI</name>
<feature type="domain" description="N-acetyltransferase" evidence="4">
    <location>
        <begin position="63"/>
        <end position="224"/>
    </location>
</feature>
<evidence type="ECO:0000313" key="6">
    <source>
        <dbReference type="Proteomes" id="UP001301958"/>
    </source>
</evidence>
<evidence type="ECO:0000256" key="3">
    <source>
        <dbReference type="ARBA" id="ARBA00038502"/>
    </source>
</evidence>
<dbReference type="GO" id="GO:0016747">
    <property type="term" value="F:acyltransferase activity, transferring groups other than amino-acyl groups"/>
    <property type="evidence" value="ECO:0007669"/>
    <property type="project" value="InterPro"/>
</dbReference>
<dbReference type="EMBL" id="MU865305">
    <property type="protein sequence ID" value="KAK4229752.1"/>
    <property type="molecule type" value="Genomic_DNA"/>
</dbReference>
<evidence type="ECO:0000256" key="2">
    <source>
        <dbReference type="ARBA" id="ARBA00023315"/>
    </source>
</evidence>
<comment type="caution">
    <text evidence="5">The sequence shown here is derived from an EMBL/GenBank/DDBJ whole genome shotgun (WGS) entry which is preliminary data.</text>
</comment>
<keyword evidence="2" id="KW-0012">Acyltransferase</keyword>
<comment type="similarity">
    <text evidence="3">Belongs to the acetyltransferase family. RimJ subfamily.</text>
</comment>
<keyword evidence="1" id="KW-0808">Transferase</keyword>
<proteinExistence type="inferred from homology"/>
<dbReference type="PANTHER" id="PTHR43792:SF8">
    <property type="entry name" value="[RIBOSOMAL PROTEIN US5]-ALANINE N-ACETYLTRANSFERASE"/>
    <property type="match status" value="1"/>
</dbReference>
<evidence type="ECO:0000313" key="5">
    <source>
        <dbReference type="EMBL" id="KAK4229752.1"/>
    </source>
</evidence>
<evidence type="ECO:0000256" key="1">
    <source>
        <dbReference type="ARBA" id="ARBA00022679"/>
    </source>
</evidence>
<dbReference type="InterPro" id="IPR051531">
    <property type="entry name" value="N-acetyltransferase"/>
</dbReference>
<sequence length="235" mass="26313">MIRLVKSPILVLFHGVAHTEIIPISHANTHNPKMESSQIPIPTPIPSPIITTPLFQIRPYHPSDVTSCTAAINSNSPLIAKYMRNTFPNPATLAGTETWIQTCMEATFSPREILINYAIVSGDEFIGSLGFKPMKDIEYRTFEIGYWVRHESWGKGIMTAAVREFVRWGFETFPELERIEAQVFDDNEASAKVLTKAGFLFEGARRRAGYKPTLGGLFDIRMYGVTKGDVFGDKA</sequence>
<dbReference type="AlphaFoldDB" id="A0AAN7BUL1"/>
<evidence type="ECO:0000259" key="4">
    <source>
        <dbReference type="PROSITE" id="PS51186"/>
    </source>
</evidence>
<dbReference type="Gene3D" id="3.40.630.30">
    <property type="match status" value="1"/>
</dbReference>
<dbReference type="InterPro" id="IPR000182">
    <property type="entry name" value="GNAT_dom"/>
</dbReference>
<dbReference type="InterPro" id="IPR016181">
    <property type="entry name" value="Acyl_CoA_acyltransferase"/>
</dbReference>